<evidence type="ECO:0000313" key="1">
    <source>
        <dbReference type="EMBL" id="MBB4065005.1"/>
    </source>
</evidence>
<accession>A0A7W6NL24</accession>
<reference evidence="1 2" key="1">
    <citation type="submission" date="2020-08" db="EMBL/GenBank/DDBJ databases">
        <title>Genomic Encyclopedia of Type Strains, Phase IV (KMG-IV): sequencing the most valuable type-strain genomes for metagenomic binning, comparative biology and taxonomic classification.</title>
        <authorList>
            <person name="Goeker M."/>
        </authorList>
    </citation>
    <scope>NUCLEOTIDE SEQUENCE [LARGE SCALE GENOMIC DNA]</scope>
    <source>
        <strain evidence="1 2">DSM 29853</strain>
    </source>
</reference>
<gene>
    <name evidence="1" type="ORF">GGR23_002192</name>
</gene>
<comment type="caution">
    <text evidence="1">The sequence shown here is derived from an EMBL/GenBank/DDBJ whole genome shotgun (WGS) entry which is preliminary data.</text>
</comment>
<organism evidence="1 2">
    <name type="scientific">Gellertiella hungarica</name>
    <dbReference type="NCBI Taxonomy" id="1572859"/>
    <lineage>
        <taxon>Bacteria</taxon>
        <taxon>Pseudomonadati</taxon>
        <taxon>Pseudomonadota</taxon>
        <taxon>Alphaproteobacteria</taxon>
        <taxon>Hyphomicrobiales</taxon>
        <taxon>Rhizobiaceae</taxon>
        <taxon>Gellertiella</taxon>
    </lineage>
</organism>
<proteinExistence type="predicted"/>
<name>A0A7W6NL24_9HYPH</name>
<sequence length="44" mass="4752">MPSFICFSTGVSSALLFARRTVLISLSCRPPRPLPYGVSPAVKQ</sequence>
<protein>
    <submittedName>
        <fullName evidence="1">Uncharacterized protein</fullName>
    </submittedName>
</protein>
<keyword evidence="2" id="KW-1185">Reference proteome</keyword>
<dbReference type="Proteomes" id="UP000528286">
    <property type="component" value="Unassembled WGS sequence"/>
</dbReference>
<dbReference type="EMBL" id="JACIEZ010000003">
    <property type="protein sequence ID" value="MBB4065005.1"/>
    <property type="molecule type" value="Genomic_DNA"/>
</dbReference>
<dbReference type="AlphaFoldDB" id="A0A7W6NL24"/>
<evidence type="ECO:0000313" key="2">
    <source>
        <dbReference type="Proteomes" id="UP000528286"/>
    </source>
</evidence>